<dbReference type="InterPro" id="IPR013785">
    <property type="entry name" value="Aldolase_TIM"/>
</dbReference>
<dbReference type="PIRSF" id="PIRSF006004">
    <property type="entry name" value="CHP00048"/>
    <property type="match status" value="1"/>
</dbReference>
<comment type="caution">
    <text evidence="13">The sequence shown here is derived from an EMBL/GenBank/DDBJ whole genome shotgun (WGS) entry which is preliminary data.</text>
</comment>
<keyword evidence="4" id="KW-0963">Cytoplasm</keyword>
<dbReference type="Pfam" id="PF04055">
    <property type="entry name" value="Radical_SAM"/>
    <property type="match status" value="1"/>
</dbReference>
<reference evidence="13 14" key="1">
    <citation type="journal article" date="2016" name="Nat. Commun.">
        <title>Thousands of microbial genomes shed light on interconnected biogeochemical processes in an aquifer system.</title>
        <authorList>
            <person name="Anantharaman K."/>
            <person name="Brown C.T."/>
            <person name="Hug L.A."/>
            <person name="Sharon I."/>
            <person name="Castelle C.J."/>
            <person name="Probst A.J."/>
            <person name="Thomas B.C."/>
            <person name="Singh A."/>
            <person name="Wilkins M.J."/>
            <person name="Karaoz U."/>
            <person name="Brodie E.L."/>
            <person name="Williams K.H."/>
            <person name="Hubbard S.S."/>
            <person name="Banfield J.F."/>
        </authorList>
    </citation>
    <scope>NUCLEOTIDE SEQUENCE [LARGE SCALE GENOMIC DNA]</scope>
</reference>
<dbReference type="GO" id="GO:0005737">
    <property type="term" value="C:cytoplasm"/>
    <property type="evidence" value="ECO:0007669"/>
    <property type="project" value="UniProtKB-SubCell"/>
</dbReference>
<keyword evidence="8" id="KW-0949">S-adenosyl-L-methionine</keyword>
<accession>A0A1F7F789</accession>
<evidence type="ECO:0000256" key="2">
    <source>
        <dbReference type="ARBA" id="ARBA00004496"/>
    </source>
</evidence>
<dbReference type="InterPro" id="IPR027492">
    <property type="entry name" value="RNA_MTrfase_RlmN"/>
</dbReference>
<keyword evidence="7 13" id="KW-0808">Transferase</keyword>
<gene>
    <name evidence="13" type="ORF">A2519_16080</name>
</gene>
<evidence type="ECO:0000256" key="8">
    <source>
        <dbReference type="ARBA" id="ARBA00022691"/>
    </source>
</evidence>
<comment type="subcellular location">
    <subcellularLocation>
        <location evidence="2">Cytoplasm</location>
    </subcellularLocation>
</comment>
<evidence type="ECO:0000256" key="3">
    <source>
        <dbReference type="ARBA" id="ARBA00022485"/>
    </source>
</evidence>
<evidence type="ECO:0000256" key="5">
    <source>
        <dbReference type="ARBA" id="ARBA00022552"/>
    </source>
</evidence>
<dbReference type="InterPro" id="IPR007197">
    <property type="entry name" value="rSAM"/>
</dbReference>
<dbReference type="GO" id="GO:0008173">
    <property type="term" value="F:RNA methyltransferase activity"/>
    <property type="evidence" value="ECO:0007669"/>
    <property type="project" value="InterPro"/>
</dbReference>
<proteinExistence type="predicted"/>
<protein>
    <submittedName>
        <fullName evidence="13">23S rRNA (Adenine(2503)-C(2))-methyltransferase</fullName>
    </submittedName>
</protein>
<evidence type="ECO:0000256" key="6">
    <source>
        <dbReference type="ARBA" id="ARBA00022603"/>
    </source>
</evidence>
<dbReference type="SUPFAM" id="SSF102114">
    <property type="entry name" value="Radical SAM enzymes"/>
    <property type="match status" value="1"/>
</dbReference>
<dbReference type="InterPro" id="IPR040072">
    <property type="entry name" value="Methyltransferase_A"/>
</dbReference>
<dbReference type="AlphaFoldDB" id="A0A1F7F789"/>
<sequence length="300" mass="32960">MTNLGKQLRDKLSQQWFISNPVIVREQTAQDKTRKFALRFDDGVVVECVIIVDEKRRTLCISTQAGCKRKCVLCATGKMGFKRNLTQAEILDQIIVANRVLAPKEHITHLVFMGMGEPFDNFDTVLAALRIIHADHGMCVSPGRTTISTVGVLEGIERLGKEGQGEGLAISLHASDDETRKKLIPHARSVSIDQIIQAAAVYARVTGDKVTFEYVMIKGVNCFPADGKRLAKLLSQLPSKINLIPCNQVADSPYRMPGQAEIDAFMKELYDSPVIVTVRKSKGRDIMAACGQLAGSVPPV</sequence>
<dbReference type="InterPro" id="IPR058240">
    <property type="entry name" value="rSAM_sf"/>
</dbReference>
<keyword evidence="3" id="KW-0004">4Fe-4S</keyword>
<evidence type="ECO:0000256" key="1">
    <source>
        <dbReference type="ARBA" id="ARBA00001966"/>
    </source>
</evidence>
<evidence type="ECO:0000256" key="7">
    <source>
        <dbReference type="ARBA" id="ARBA00022679"/>
    </source>
</evidence>
<dbReference type="EMBL" id="MFYX01000109">
    <property type="protein sequence ID" value="OGK02387.1"/>
    <property type="molecule type" value="Genomic_DNA"/>
</dbReference>
<evidence type="ECO:0000256" key="4">
    <source>
        <dbReference type="ARBA" id="ARBA00022490"/>
    </source>
</evidence>
<keyword evidence="9" id="KW-0479">Metal-binding</keyword>
<dbReference type="PANTHER" id="PTHR30544">
    <property type="entry name" value="23S RRNA METHYLTRANSFERASE"/>
    <property type="match status" value="1"/>
</dbReference>
<organism evidence="13 14">
    <name type="scientific">Candidatus Raymondbacteria bacterium RIFOXYD12_FULL_49_13</name>
    <dbReference type="NCBI Taxonomy" id="1817890"/>
    <lineage>
        <taxon>Bacteria</taxon>
        <taxon>Raymondiibacteriota</taxon>
    </lineage>
</organism>
<evidence type="ECO:0000256" key="10">
    <source>
        <dbReference type="ARBA" id="ARBA00023004"/>
    </source>
</evidence>
<dbReference type="CDD" id="cd01335">
    <property type="entry name" value="Radical_SAM"/>
    <property type="match status" value="1"/>
</dbReference>
<dbReference type="GO" id="GO:0030488">
    <property type="term" value="P:tRNA methylation"/>
    <property type="evidence" value="ECO:0007669"/>
    <property type="project" value="InterPro"/>
</dbReference>
<dbReference type="SFLD" id="SFLDG01062">
    <property type="entry name" value="methyltransferase_(Class_A)"/>
    <property type="match status" value="1"/>
</dbReference>
<dbReference type="Proteomes" id="UP000179243">
    <property type="component" value="Unassembled WGS sequence"/>
</dbReference>
<evidence type="ECO:0000256" key="11">
    <source>
        <dbReference type="ARBA" id="ARBA00023014"/>
    </source>
</evidence>
<comment type="cofactor">
    <cofactor evidence="1">
        <name>[4Fe-4S] cluster</name>
        <dbReference type="ChEBI" id="CHEBI:49883"/>
    </cofactor>
</comment>
<evidence type="ECO:0000313" key="14">
    <source>
        <dbReference type="Proteomes" id="UP000179243"/>
    </source>
</evidence>
<dbReference type="PROSITE" id="PS51918">
    <property type="entry name" value="RADICAL_SAM"/>
    <property type="match status" value="1"/>
</dbReference>
<name>A0A1F7F789_UNCRA</name>
<evidence type="ECO:0000259" key="12">
    <source>
        <dbReference type="PROSITE" id="PS51918"/>
    </source>
</evidence>
<keyword evidence="6 13" id="KW-0489">Methyltransferase</keyword>
<dbReference type="PANTHER" id="PTHR30544:SF5">
    <property type="entry name" value="RADICAL SAM CORE DOMAIN-CONTAINING PROTEIN"/>
    <property type="match status" value="1"/>
</dbReference>
<evidence type="ECO:0000313" key="13">
    <source>
        <dbReference type="EMBL" id="OGK02387.1"/>
    </source>
</evidence>
<dbReference type="GO" id="GO:0070475">
    <property type="term" value="P:rRNA base methylation"/>
    <property type="evidence" value="ECO:0007669"/>
    <property type="project" value="InterPro"/>
</dbReference>
<feature type="domain" description="Radical SAM core" evidence="12">
    <location>
        <begin position="53"/>
        <end position="285"/>
    </location>
</feature>
<dbReference type="InterPro" id="IPR004383">
    <property type="entry name" value="rRNA_lsu_MTrfase_RlmN/Cfr"/>
</dbReference>
<keyword evidence="10" id="KW-0408">Iron</keyword>
<dbReference type="SFLD" id="SFLDS00029">
    <property type="entry name" value="Radical_SAM"/>
    <property type="match status" value="1"/>
</dbReference>
<dbReference type="GO" id="GO:0051539">
    <property type="term" value="F:4 iron, 4 sulfur cluster binding"/>
    <property type="evidence" value="ECO:0007669"/>
    <property type="project" value="UniProtKB-KW"/>
</dbReference>
<dbReference type="SFLD" id="SFLDF00275">
    <property type="entry name" value="adenosine_C2_methyltransferase"/>
    <property type="match status" value="1"/>
</dbReference>
<dbReference type="Gene3D" id="3.20.20.70">
    <property type="entry name" value="Aldolase class I"/>
    <property type="match status" value="1"/>
</dbReference>
<dbReference type="NCBIfam" id="TIGR00048">
    <property type="entry name" value="rRNA_mod_RlmN"/>
    <property type="match status" value="1"/>
</dbReference>
<dbReference type="GO" id="GO:0046872">
    <property type="term" value="F:metal ion binding"/>
    <property type="evidence" value="ECO:0007669"/>
    <property type="project" value="UniProtKB-KW"/>
</dbReference>
<keyword evidence="11" id="KW-0411">Iron-sulfur</keyword>
<evidence type="ECO:0000256" key="9">
    <source>
        <dbReference type="ARBA" id="ARBA00022723"/>
    </source>
</evidence>
<keyword evidence="5" id="KW-0698">rRNA processing</keyword>